<dbReference type="InterPro" id="IPR005855">
    <property type="entry name" value="GFAT"/>
</dbReference>
<dbReference type="KEGG" id="ccz:CCALI_02663"/>
<dbReference type="PANTHER" id="PTHR10937:SF0">
    <property type="entry name" value="GLUTAMINE--FRUCTOSE-6-PHOSPHATE TRANSAMINASE (ISOMERIZING)"/>
    <property type="match status" value="1"/>
</dbReference>
<comment type="subunit">
    <text evidence="10">Homodimer.</text>
</comment>
<dbReference type="GO" id="GO:0097367">
    <property type="term" value="F:carbohydrate derivative binding"/>
    <property type="evidence" value="ECO:0007669"/>
    <property type="project" value="InterPro"/>
</dbReference>
<evidence type="ECO:0000313" key="13">
    <source>
        <dbReference type="EMBL" id="CCW36453.1"/>
    </source>
</evidence>
<dbReference type="InterPro" id="IPR047084">
    <property type="entry name" value="GFAT_N"/>
</dbReference>
<evidence type="ECO:0000256" key="3">
    <source>
        <dbReference type="ARBA" id="ARBA00012916"/>
    </source>
</evidence>
<evidence type="ECO:0000256" key="4">
    <source>
        <dbReference type="ARBA" id="ARBA00016090"/>
    </source>
</evidence>
<dbReference type="GO" id="GO:0006002">
    <property type="term" value="P:fructose 6-phosphate metabolic process"/>
    <property type="evidence" value="ECO:0007669"/>
    <property type="project" value="TreeGrafter"/>
</dbReference>
<dbReference type="GO" id="GO:0006047">
    <property type="term" value="P:UDP-N-acetylglucosamine metabolic process"/>
    <property type="evidence" value="ECO:0007669"/>
    <property type="project" value="TreeGrafter"/>
</dbReference>
<dbReference type="HOGENOM" id="CLU_012520_5_2_0"/>
<dbReference type="InterPro" id="IPR035490">
    <property type="entry name" value="GlmS/FrlB_SIS"/>
</dbReference>
<dbReference type="FunFam" id="3.40.50.10490:FF:000001">
    <property type="entry name" value="Glutamine--fructose-6-phosphate aminotransferase [isomerizing]"/>
    <property type="match status" value="1"/>
</dbReference>
<dbReference type="GO" id="GO:0005975">
    <property type="term" value="P:carbohydrate metabolic process"/>
    <property type="evidence" value="ECO:0007669"/>
    <property type="project" value="UniProtKB-UniRule"/>
</dbReference>
<dbReference type="InterPro" id="IPR017932">
    <property type="entry name" value="GATase_2_dom"/>
</dbReference>
<keyword evidence="5 10" id="KW-0963">Cytoplasm</keyword>
<proteinExistence type="inferred from homology"/>
<dbReference type="EMBL" id="HF951689">
    <property type="protein sequence ID" value="CCW36453.1"/>
    <property type="molecule type" value="Genomic_DNA"/>
</dbReference>
<dbReference type="Gene3D" id="3.60.20.10">
    <property type="entry name" value="Glutamine Phosphoribosylpyrophosphate, subunit 1, domain 1"/>
    <property type="match status" value="1"/>
</dbReference>
<dbReference type="EC" id="2.6.1.16" evidence="3 10"/>
<evidence type="ECO:0000259" key="11">
    <source>
        <dbReference type="PROSITE" id="PS51278"/>
    </source>
</evidence>
<evidence type="ECO:0000313" key="14">
    <source>
        <dbReference type="Proteomes" id="UP000014227"/>
    </source>
</evidence>
<dbReference type="PROSITE" id="PS51464">
    <property type="entry name" value="SIS"/>
    <property type="match status" value="2"/>
</dbReference>
<dbReference type="RefSeq" id="WP_016483962.1">
    <property type="nucleotide sequence ID" value="NC_021487.1"/>
</dbReference>
<comment type="function">
    <text evidence="10">Catalyzes the first step in hexosamine metabolism, converting fructose-6P into glucosamine-6P using glutamine as a nitrogen source.</text>
</comment>
<evidence type="ECO:0000256" key="6">
    <source>
        <dbReference type="ARBA" id="ARBA00022576"/>
    </source>
</evidence>
<gene>
    <name evidence="10" type="primary">glmS</name>
    <name evidence="13" type="ORF">CCALI_02663</name>
</gene>
<feature type="active site" description="Nucleophile; for GATase activity" evidence="10">
    <location>
        <position position="2"/>
    </location>
</feature>
<keyword evidence="6 10" id="KW-0032">Aminotransferase</keyword>
<dbReference type="FunFam" id="3.60.20.10:FF:000006">
    <property type="entry name" value="Glutamine--fructose-6-phosphate aminotransferase [isomerizing]"/>
    <property type="match status" value="1"/>
</dbReference>
<dbReference type="Pfam" id="PF13522">
    <property type="entry name" value="GATase_6"/>
    <property type="match status" value="1"/>
</dbReference>
<feature type="active site" description="For Fru-6P isomerization activity" evidence="10">
    <location>
        <position position="608"/>
    </location>
</feature>
<dbReference type="GO" id="GO:0005829">
    <property type="term" value="C:cytosol"/>
    <property type="evidence" value="ECO:0007669"/>
    <property type="project" value="TreeGrafter"/>
</dbReference>
<organism evidence="13 14">
    <name type="scientific">Chthonomonas calidirosea (strain DSM 23976 / ICMP 18418 / T49)</name>
    <dbReference type="NCBI Taxonomy" id="1303518"/>
    <lineage>
        <taxon>Bacteria</taxon>
        <taxon>Bacillati</taxon>
        <taxon>Armatimonadota</taxon>
        <taxon>Chthonomonadia</taxon>
        <taxon>Chthonomonadales</taxon>
        <taxon>Chthonomonadaceae</taxon>
        <taxon>Chthonomonas</taxon>
    </lineage>
</organism>
<dbReference type="NCBIfam" id="NF001484">
    <property type="entry name" value="PRK00331.1"/>
    <property type="match status" value="1"/>
</dbReference>
<dbReference type="AlphaFoldDB" id="S0EXN4"/>
<dbReference type="InterPro" id="IPR035466">
    <property type="entry name" value="GlmS/AgaS_SIS"/>
</dbReference>
<evidence type="ECO:0000256" key="2">
    <source>
        <dbReference type="ARBA" id="ARBA00004496"/>
    </source>
</evidence>
<keyword evidence="9" id="KW-0315">Glutamine amidotransferase</keyword>
<evidence type="ECO:0000259" key="12">
    <source>
        <dbReference type="PROSITE" id="PS51464"/>
    </source>
</evidence>
<dbReference type="GO" id="GO:0004360">
    <property type="term" value="F:glutamine-fructose-6-phosphate transaminase (isomerizing) activity"/>
    <property type="evidence" value="ECO:0007669"/>
    <property type="project" value="UniProtKB-UniRule"/>
</dbReference>
<dbReference type="InParanoid" id="S0EXN4"/>
<dbReference type="CDD" id="cd00714">
    <property type="entry name" value="GFAT"/>
    <property type="match status" value="1"/>
</dbReference>
<dbReference type="Pfam" id="PF01380">
    <property type="entry name" value="SIS"/>
    <property type="match status" value="2"/>
</dbReference>
<dbReference type="Proteomes" id="UP000014227">
    <property type="component" value="Chromosome I"/>
</dbReference>
<dbReference type="SUPFAM" id="SSF56235">
    <property type="entry name" value="N-terminal nucleophile aminohydrolases (Ntn hydrolases)"/>
    <property type="match status" value="1"/>
</dbReference>
<evidence type="ECO:0000256" key="1">
    <source>
        <dbReference type="ARBA" id="ARBA00001031"/>
    </source>
</evidence>
<comment type="subcellular location">
    <subcellularLocation>
        <location evidence="2 10">Cytoplasm</location>
    </subcellularLocation>
</comment>
<evidence type="ECO:0000256" key="5">
    <source>
        <dbReference type="ARBA" id="ARBA00022490"/>
    </source>
</evidence>
<keyword evidence="14" id="KW-1185">Reference proteome</keyword>
<keyword evidence="8" id="KW-0677">Repeat</keyword>
<name>S0EXN4_CHTCT</name>
<dbReference type="STRING" id="454171.CP488_01428"/>
<dbReference type="GO" id="GO:0006487">
    <property type="term" value="P:protein N-linked glycosylation"/>
    <property type="evidence" value="ECO:0007669"/>
    <property type="project" value="TreeGrafter"/>
</dbReference>
<reference evidence="14" key="1">
    <citation type="submission" date="2013-03" db="EMBL/GenBank/DDBJ databases">
        <title>Genome sequence of Chthonomonas calidirosea, the first sequenced genome from the Armatimonadetes phylum (formally candidate division OP10).</title>
        <authorList>
            <person name="Lee K.C.Y."/>
            <person name="Morgan X.C."/>
            <person name="Dunfield P.F."/>
            <person name="Tamas I."/>
            <person name="Houghton K.M."/>
            <person name="Vyssotski M."/>
            <person name="Ryan J.L.J."/>
            <person name="Lagutin K."/>
            <person name="McDonald I.R."/>
            <person name="Stott M.B."/>
        </authorList>
    </citation>
    <scope>NUCLEOTIDE SEQUENCE [LARGE SCALE GENOMIC DNA]</scope>
    <source>
        <strain evidence="14">DSM 23976 / ICMP 18418 / T49</strain>
    </source>
</reference>
<feature type="domain" description="Glutamine amidotransferase type-2" evidence="11">
    <location>
        <begin position="2"/>
        <end position="223"/>
    </location>
</feature>
<dbReference type="CDD" id="cd05009">
    <property type="entry name" value="SIS_GlmS_GlmD_2"/>
    <property type="match status" value="1"/>
</dbReference>
<dbReference type="PROSITE" id="PS51278">
    <property type="entry name" value="GATASE_TYPE_2"/>
    <property type="match status" value="1"/>
</dbReference>
<feature type="domain" description="SIS" evidence="12">
    <location>
        <begin position="291"/>
        <end position="430"/>
    </location>
</feature>
<sequence length="613" mass="66571">MCGITGYIGAREAVSTALNNLKRLEYRGYDSAGIAYLSSQGLEVVRAEGRIVNLEKLLSQVPAQASAAIAHTRWATHGRPCETNAHPHTDCKKRLAVVHNGIIENYVELRQQLLAQGHVFASETDTETLAHLIEANLPSTTASQKEIARAIRAALSRVRGSYAIAVICTDTPQALYVARQDSPLIIGLGHEEKLIASDITALLQHTRHMVPLEDGDFAVITPQRVIITDRQGSVQERAVLHVDWDDQAAEKGGYAHFMLKEIHEGPRTVQDTLRGRLAKEERIAFPGLSLTPQDLQRFERIAIVGCGTAYHAGAVGKRWLEQWLRRPVEISVASEFRYSDPIVGPDTLVILISQSGETADTLAAMREAKARGATTLAIVNVIGSTLAREADAVILTQAGPEIGVASTKAYLAQLVVLALLGLFLAQLESPGGLPPHLQTLVSALPEMPQLLERCLQQEEAIKALARKLVSSKSFFYLGRGLDYATALEAALKLKEISYLHAEAYPAGEMKHGPLALIEPGVAVIGISTQSLTREKMESNLKEVKARQGTVVVVEPEGVVSDGADERIVLPSAPDYLMPILAIAPLQLLAYYIARERGCDIDQPRNLAKSVTVE</sequence>
<keyword evidence="7 10" id="KW-0808">Transferase</keyword>
<feature type="domain" description="SIS" evidence="12">
    <location>
        <begin position="464"/>
        <end position="603"/>
    </location>
</feature>
<dbReference type="SUPFAM" id="SSF53697">
    <property type="entry name" value="SIS domain"/>
    <property type="match status" value="1"/>
</dbReference>
<dbReference type="HAMAP" id="MF_00164">
    <property type="entry name" value="GlmS"/>
    <property type="match status" value="1"/>
</dbReference>
<feature type="initiator methionine" description="Removed" evidence="10">
    <location>
        <position position="1"/>
    </location>
</feature>
<dbReference type="NCBIfam" id="TIGR01135">
    <property type="entry name" value="glmS"/>
    <property type="match status" value="1"/>
</dbReference>
<comment type="catalytic activity">
    <reaction evidence="1 10">
        <text>D-fructose 6-phosphate + L-glutamine = D-glucosamine 6-phosphate + L-glutamate</text>
        <dbReference type="Rhea" id="RHEA:13237"/>
        <dbReference type="ChEBI" id="CHEBI:29985"/>
        <dbReference type="ChEBI" id="CHEBI:58359"/>
        <dbReference type="ChEBI" id="CHEBI:58725"/>
        <dbReference type="ChEBI" id="CHEBI:61527"/>
        <dbReference type="EC" id="2.6.1.16"/>
    </reaction>
</comment>
<dbReference type="FunCoup" id="S0EXN4">
    <property type="interactions" value="311"/>
</dbReference>
<evidence type="ECO:0000256" key="10">
    <source>
        <dbReference type="HAMAP-Rule" id="MF_00164"/>
    </source>
</evidence>
<dbReference type="eggNOG" id="COG0449">
    <property type="taxonomic scope" value="Bacteria"/>
</dbReference>
<dbReference type="InterPro" id="IPR029055">
    <property type="entry name" value="Ntn_hydrolases_N"/>
</dbReference>
<dbReference type="OrthoDB" id="9761808at2"/>
<dbReference type="PATRIC" id="fig|1303518.3.peg.2765"/>
<accession>S0EXN4</accession>
<evidence type="ECO:0000256" key="8">
    <source>
        <dbReference type="ARBA" id="ARBA00022737"/>
    </source>
</evidence>
<protein>
    <recommendedName>
        <fullName evidence="4 10">Glutamine--fructose-6-phosphate aminotransferase [isomerizing]</fullName>
        <ecNumber evidence="3 10">2.6.1.16</ecNumber>
    </recommendedName>
    <alternativeName>
        <fullName evidence="10">D-fructose-6-phosphate amidotransferase</fullName>
    </alternativeName>
    <alternativeName>
        <fullName evidence="10">GFAT</fullName>
    </alternativeName>
    <alternativeName>
        <fullName evidence="10">Glucosamine-6-phosphate synthase</fullName>
    </alternativeName>
    <alternativeName>
        <fullName evidence="10">Hexosephosphate aminotransferase</fullName>
    </alternativeName>
    <alternativeName>
        <fullName evidence="10">L-glutamine--D-fructose-6-phosphate amidotransferase</fullName>
    </alternativeName>
</protein>
<evidence type="ECO:0000256" key="7">
    <source>
        <dbReference type="ARBA" id="ARBA00022679"/>
    </source>
</evidence>
<dbReference type="InterPro" id="IPR046348">
    <property type="entry name" value="SIS_dom_sf"/>
</dbReference>
<dbReference type="PANTHER" id="PTHR10937">
    <property type="entry name" value="GLUCOSAMINE--FRUCTOSE-6-PHOSPHATE AMINOTRANSFERASE, ISOMERIZING"/>
    <property type="match status" value="1"/>
</dbReference>
<dbReference type="CDD" id="cd05008">
    <property type="entry name" value="SIS_GlmS_GlmD_1"/>
    <property type="match status" value="1"/>
</dbReference>
<dbReference type="Gene3D" id="3.40.50.10490">
    <property type="entry name" value="Glucose-6-phosphate isomerase like protein, domain 1"/>
    <property type="match status" value="2"/>
</dbReference>
<evidence type="ECO:0000256" key="9">
    <source>
        <dbReference type="ARBA" id="ARBA00022962"/>
    </source>
</evidence>
<dbReference type="InterPro" id="IPR001347">
    <property type="entry name" value="SIS_dom"/>
</dbReference>